<protein>
    <submittedName>
        <fullName evidence="1">Uncharacterized protein</fullName>
    </submittedName>
</protein>
<name>A0A4R3UBV0_ROSSA</name>
<accession>A0A4R3UBV0</accession>
<evidence type="ECO:0000313" key="1">
    <source>
        <dbReference type="EMBL" id="TCU84479.1"/>
    </source>
</evidence>
<comment type="caution">
    <text evidence="1">The sequence shown here is derived from an EMBL/GenBank/DDBJ whole genome shotgun (WGS) entry which is preliminary data.</text>
</comment>
<keyword evidence="2" id="KW-1185">Reference proteome</keyword>
<gene>
    <name evidence="1" type="ORF">EV671_105325</name>
</gene>
<organism evidence="1 2">
    <name type="scientific">Roseateles saccharophilus</name>
    <name type="common">Pseudomonas saccharophila</name>
    <dbReference type="NCBI Taxonomy" id="304"/>
    <lineage>
        <taxon>Bacteria</taxon>
        <taxon>Pseudomonadati</taxon>
        <taxon>Pseudomonadota</taxon>
        <taxon>Betaproteobacteria</taxon>
        <taxon>Burkholderiales</taxon>
        <taxon>Sphaerotilaceae</taxon>
        <taxon>Roseateles</taxon>
    </lineage>
</organism>
<proteinExistence type="predicted"/>
<reference evidence="1 2" key="1">
    <citation type="submission" date="2019-03" db="EMBL/GenBank/DDBJ databases">
        <title>Genomic Encyclopedia of Type Strains, Phase IV (KMG-IV): sequencing the most valuable type-strain genomes for metagenomic binning, comparative biology and taxonomic classification.</title>
        <authorList>
            <person name="Goeker M."/>
        </authorList>
    </citation>
    <scope>NUCLEOTIDE SEQUENCE [LARGE SCALE GENOMIC DNA]</scope>
    <source>
        <strain evidence="1 2">DSM 654</strain>
    </source>
</reference>
<sequence>MLQIVNEMTAQLMKDAGGFSEGRVVPARAGYC</sequence>
<evidence type="ECO:0000313" key="2">
    <source>
        <dbReference type="Proteomes" id="UP000295110"/>
    </source>
</evidence>
<dbReference type="Proteomes" id="UP000295110">
    <property type="component" value="Unassembled WGS sequence"/>
</dbReference>
<dbReference type="EMBL" id="SMBU01000053">
    <property type="protein sequence ID" value="TCU84479.1"/>
    <property type="molecule type" value="Genomic_DNA"/>
</dbReference>
<dbReference type="AlphaFoldDB" id="A0A4R3UBV0"/>